<gene>
    <name evidence="1" type="ordered locus">Mnod_0253</name>
</gene>
<reference evidence="1 2" key="1">
    <citation type="submission" date="2009-01" db="EMBL/GenBank/DDBJ databases">
        <title>Complete sequence of chromosome of Methylobacterium nodulans ORS 2060.</title>
        <authorList>
            <consortium name="US DOE Joint Genome Institute"/>
            <person name="Lucas S."/>
            <person name="Copeland A."/>
            <person name="Lapidus A."/>
            <person name="Glavina del Rio T."/>
            <person name="Dalin E."/>
            <person name="Tice H."/>
            <person name="Bruce D."/>
            <person name="Goodwin L."/>
            <person name="Pitluck S."/>
            <person name="Sims D."/>
            <person name="Brettin T."/>
            <person name="Detter J.C."/>
            <person name="Han C."/>
            <person name="Larimer F."/>
            <person name="Land M."/>
            <person name="Hauser L."/>
            <person name="Kyrpides N."/>
            <person name="Ivanova N."/>
            <person name="Marx C.J."/>
            <person name="Richardson P."/>
        </authorList>
    </citation>
    <scope>NUCLEOTIDE SEQUENCE [LARGE SCALE GENOMIC DNA]</scope>
    <source>
        <strain evidence="2">LMG 21967 / CNCM I-2342 / ORS 2060</strain>
    </source>
</reference>
<dbReference type="eggNOG" id="ENOG5032Z86">
    <property type="taxonomic scope" value="Bacteria"/>
</dbReference>
<dbReference type="RefSeq" id="WP_015927010.1">
    <property type="nucleotide sequence ID" value="NC_011894.1"/>
</dbReference>
<name>B8I9P4_METNO</name>
<evidence type="ECO:0000313" key="1">
    <source>
        <dbReference type="EMBL" id="ACL55297.1"/>
    </source>
</evidence>
<organism evidence="1 2">
    <name type="scientific">Methylobacterium nodulans (strain LMG 21967 / CNCM I-2342 / ORS 2060)</name>
    <dbReference type="NCBI Taxonomy" id="460265"/>
    <lineage>
        <taxon>Bacteria</taxon>
        <taxon>Pseudomonadati</taxon>
        <taxon>Pseudomonadota</taxon>
        <taxon>Alphaproteobacteria</taxon>
        <taxon>Hyphomicrobiales</taxon>
        <taxon>Methylobacteriaceae</taxon>
        <taxon>Methylobacterium</taxon>
    </lineage>
</organism>
<keyword evidence="2" id="KW-1185">Reference proteome</keyword>
<evidence type="ECO:0008006" key="3">
    <source>
        <dbReference type="Google" id="ProtNLM"/>
    </source>
</evidence>
<dbReference type="HOGENOM" id="CLU_166802_0_1_5"/>
<protein>
    <recommendedName>
        <fullName evidence="3">Formate dehydrogenase subunit delta</fullName>
    </recommendedName>
</protein>
<dbReference type="EMBL" id="CP001349">
    <property type="protein sequence ID" value="ACL55297.1"/>
    <property type="molecule type" value="Genomic_DNA"/>
</dbReference>
<dbReference type="AlphaFoldDB" id="B8I9P4"/>
<dbReference type="InterPro" id="IPR021074">
    <property type="entry name" value="Formate_DH_dsu"/>
</dbReference>
<evidence type="ECO:0000313" key="2">
    <source>
        <dbReference type="Proteomes" id="UP000008207"/>
    </source>
</evidence>
<dbReference type="OrthoDB" id="7409377at2"/>
<dbReference type="Pfam" id="PF11390">
    <property type="entry name" value="FdsD"/>
    <property type="match status" value="1"/>
</dbReference>
<proteinExistence type="predicted"/>
<dbReference type="KEGG" id="mno:Mnod_0253"/>
<dbReference type="Proteomes" id="UP000008207">
    <property type="component" value="Chromosome"/>
</dbReference>
<sequence>MSAADHTAKLIRMANQIATFFHPYPEEEAVASVATHIRDFWTPKMREALAAYCTDDGKGVDPLVLKAVEAERGRAEPQAA</sequence>
<dbReference type="STRING" id="460265.Mnod_0253"/>
<accession>B8I9P4</accession>